<dbReference type="PANTHER" id="PTHR42718:SF1">
    <property type="entry name" value="LOW AFFINITY AMMONIUM TRANSPORTER"/>
    <property type="match status" value="1"/>
</dbReference>
<dbReference type="PROSITE" id="PS50850">
    <property type="entry name" value="MFS"/>
    <property type="match status" value="1"/>
</dbReference>
<dbReference type="EMBL" id="CAWUON010000054">
    <property type="protein sequence ID" value="CAK7270030.1"/>
    <property type="molecule type" value="Genomic_DNA"/>
</dbReference>
<evidence type="ECO:0000256" key="2">
    <source>
        <dbReference type="ARBA" id="ARBA00022692"/>
    </source>
</evidence>
<evidence type="ECO:0000256" key="3">
    <source>
        <dbReference type="ARBA" id="ARBA00022989"/>
    </source>
</evidence>
<feature type="transmembrane region" description="Helical" evidence="6">
    <location>
        <begin position="945"/>
        <end position="965"/>
    </location>
</feature>
<feature type="compositionally biased region" description="Gly residues" evidence="5">
    <location>
        <begin position="67"/>
        <end position="81"/>
    </location>
</feature>
<feature type="compositionally biased region" description="Polar residues" evidence="5">
    <location>
        <begin position="225"/>
        <end position="235"/>
    </location>
</feature>
<reference evidence="8 9" key="1">
    <citation type="submission" date="2024-01" db="EMBL/GenBank/DDBJ databases">
        <authorList>
            <person name="Allen C."/>
            <person name="Tagirdzhanova G."/>
        </authorList>
    </citation>
    <scope>NUCLEOTIDE SEQUENCE [LARGE SCALE GENOMIC DNA]</scope>
    <source>
        <strain evidence="8 9">CBS 119000</strain>
    </source>
</reference>
<dbReference type="PANTHER" id="PTHR42718">
    <property type="entry name" value="MAJOR FACILITATOR SUPERFAMILY MULTIDRUG TRANSPORTER MFSC"/>
    <property type="match status" value="1"/>
</dbReference>
<feature type="compositionally biased region" description="Polar residues" evidence="5">
    <location>
        <begin position="246"/>
        <end position="259"/>
    </location>
</feature>
<organism evidence="8 9">
    <name type="scientific">Sporothrix epigloea</name>
    <dbReference type="NCBI Taxonomy" id="1892477"/>
    <lineage>
        <taxon>Eukaryota</taxon>
        <taxon>Fungi</taxon>
        <taxon>Dikarya</taxon>
        <taxon>Ascomycota</taxon>
        <taxon>Pezizomycotina</taxon>
        <taxon>Sordariomycetes</taxon>
        <taxon>Sordariomycetidae</taxon>
        <taxon>Ophiostomatales</taxon>
        <taxon>Ophiostomataceae</taxon>
        <taxon>Sporothrix</taxon>
    </lineage>
</organism>
<dbReference type="InterPro" id="IPR036259">
    <property type="entry name" value="MFS_trans_sf"/>
</dbReference>
<gene>
    <name evidence="8" type="ORF">SEPCBS119000_003878</name>
</gene>
<feature type="transmembrane region" description="Helical" evidence="6">
    <location>
        <begin position="883"/>
        <end position="907"/>
    </location>
</feature>
<evidence type="ECO:0000259" key="7">
    <source>
        <dbReference type="PROSITE" id="PS50850"/>
    </source>
</evidence>
<dbReference type="CDD" id="cd17476">
    <property type="entry name" value="MFS_Amf1_MDR_like"/>
    <property type="match status" value="1"/>
</dbReference>
<evidence type="ECO:0000256" key="6">
    <source>
        <dbReference type="SAM" id="Phobius"/>
    </source>
</evidence>
<feature type="transmembrane region" description="Helical" evidence="6">
    <location>
        <begin position="914"/>
        <end position="933"/>
    </location>
</feature>
<dbReference type="InterPro" id="IPR020846">
    <property type="entry name" value="MFS_dom"/>
</dbReference>
<feature type="transmembrane region" description="Helical" evidence="6">
    <location>
        <begin position="851"/>
        <end position="871"/>
    </location>
</feature>
<feature type="compositionally biased region" description="Low complexity" evidence="5">
    <location>
        <begin position="317"/>
        <end position="335"/>
    </location>
</feature>
<feature type="transmembrane region" description="Helical" evidence="6">
    <location>
        <begin position="777"/>
        <end position="800"/>
    </location>
</feature>
<keyword evidence="4 6" id="KW-0472">Membrane</keyword>
<feature type="region of interest" description="Disordered" evidence="5">
    <location>
        <begin position="223"/>
        <end position="271"/>
    </location>
</feature>
<feature type="transmembrane region" description="Helical" evidence="6">
    <location>
        <begin position="650"/>
        <end position="670"/>
    </location>
</feature>
<evidence type="ECO:0000256" key="1">
    <source>
        <dbReference type="ARBA" id="ARBA00004141"/>
    </source>
</evidence>
<evidence type="ECO:0000313" key="8">
    <source>
        <dbReference type="EMBL" id="CAK7270030.1"/>
    </source>
</evidence>
<feature type="region of interest" description="Disordered" evidence="5">
    <location>
        <begin position="503"/>
        <end position="534"/>
    </location>
</feature>
<proteinExistence type="predicted"/>
<feature type="region of interest" description="Disordered" evidence="5">
    <location>
        <begin position="61"/>
        <end position="123"/>
    </location>
</feature>
<feature type="region of interest" description="Disordered" evidence="5">
    <location>
        <begin position="298"/>
        <end position="406"/>
    </location>
</feature>
<feature type="transmembrane region" description="Helical" evidence="6">
    <location>
        <begin position="617"/>
        <end position="638"/>
    </location>
</feature>
<feature type="transmembrane region" description="Helical" evidence="6">
    <location>
        <begin position="720"/>
        <end position="740"/>
    </location>
</feature>
<comment type="caution">
    <text evidence="8">The sequence shown here is derived from an EMBL/GenBank/DDBJ whole genome shotgun (WGS) entry which is preliminary data.</text>
</comment>
<feature type="transmembrane region" description="Helical" evidence="6">
    <location>
        <begin position="549"/>
        <end position="575"/>
    </location>
</feature>
<dbReference type="Gene3D" id="1.20.1250.20">
    <property type="entry name" value="MFS general substrate transporter like domains"/>
    <property type="match status" value="2"/>
</dbReference>
<comment type="subcellular location">
    <subcellularLocation>
        <location evidence="1">Membrane</location>
        <topology evidence="1">Multi-pass membrane protein</topology>
    </subcellularLocation>
</comment>
<feature type="compositionally biased region" description="Polar residues" evidence="5">
    <location>
        <begin position="307"/>
        <end position="316"/>
    </location>
</feature>
<dbReference type="Proteomes" id="UP001642502">
    <property type="component" value="Unassembled WGS sequence"/>
</dbReference>
<dbReference type="Pfam" id="PF07690">
    <property type="entry name" value="MFS_1"/>
    <property type="match status" value="1"/>
</dbReference>
<dbReference type="InterPro" id="IPR011701">
    <property type="entry name" value="MFS"/>
</dbReference>
<sequence>MSFRERRRSSPLPVSSQIAAEQSNVDFYNATEAMQRAADAMIAATESFRQQFRQQDINAVPFNHAQGGTGSQSGSSSGSGSGSRNNSLTTPRAPSAASQHTANTRRRPVSYQPYRPQTADAASQDRITPLLPIVRPISAVLARNSFSSPAIAGTAPHAYTPLSGHTSVSPIAPVFPPTAAGSAYTSPYSMYRATRASMSSPALPASQYNAMAAAASTAAAGPVSPLSSHTPSQMPTVEPYPVDPNPENSLHQPFTSNAPLDNPGIATDRWMSSMPPAYPVIDAGSSGDQVSQLAKTAGPLGMHPLNVNPQQPSRVPQQMAQNDQQAGQEPSQQSQYPLAQEEQNTEATADDAGPAASRTSWSLMPRISTPSRPSSHQPALPTLSPSSEQIDGAMRQPQAAGRQPSTASYVDLIEAASRLKHTCSYHDIDRTCQMSPRGTTSLPKSQDSKIGGEAEIEADVEPEPILQIGRYTYVRSEAGEHDHRASLIRDDGSRRFTAFSVSAAGSKRGPGGNPSGLGYRRKGQIRTPSKSKIQSNNGPYGFSLAHESLFVLIICLSQMLMLAGIAQALIPARIMSLSFPDANPGTIAWYTASYGLTSGTFVLPAGRLGDLFGHRRVFVAGFVWFAIWSLLAGFTPMIQLATRNPGTSHVGTTLFIVCRAMQGIGPAMLVPNGQAMLGRAYPPGPRKNVVMSLFGAASPFGFVLGAVMSALFAVYASWPWAFWTLAAVCVALAAVSLLVLPAGEPREPVFRPTDMARIEEDADDAAVTKLPPKRESLWVRMDGMGIVLGVAGLVLVNFAFNQAPIVGWSTPYTYFLLILGLLFVAAFLYVEAFQAAHPLVPLAAMRSTTNFVLACTATGWGCFSVWIYYAIQMLENLRGWSPLMTSAAFAPAPITGLIASVSTGYLFSRGVKPHWVMLISMFAFFIGSLLFATSAPDQLYWLNPFFSILIMPFGMDMSNPAAIILVSNSVRREHQGIAASLVVTFVNYAISLALGISGSVEAGVFDANDLLVGYRAAQYFGLGLGGLGVVFGTAFLCQNYLRTPPAPLTEKVSSRREEP</sequence>
<feature type="compositionally biased region" description="Polar residues" evidence="5">
    <location>
        <begin position="357"/>
        <end position="389"/>
    </location>
</feature>
<feature type="transmembrane region" description="Helical" evidence="6">
    <location>
        <begin position="812"/>
        <end position="830"/>
    </location>
</feature>
<feature type="transmembrane region" description="Helical" evidence="6">
    <location>
        <begin position="690"/>
        <end position="714"/>
    </location>
</feature>
<keyword evidence="3 6" id="KW-1133">Transmembrane helix</keyword>
<feature type="transmembrane region" description="Helical" evidence="6">
    <location>
        <begin position="977"/>
        <end position="996"/>
    </location>
</feature>
<evidence type="ECO:0000313" key="9">
    <source>
        <dbReference type="Proteomes" id="UP001642502"/>
    </source>
</evidence>
<evidence type="ECO:0000256" key="5">
    <source>
        <dbReference type="SAM" id="MobiDB-lite"/>
    </source>
</evidence>
<feature type="domain" description="Major facilitator superfamily (MFS) profile" evidence="7">
    <location>
        <begin position="543"/>
        <end position="1040"/>
    </location>
</feature>
<keyword evidence="9" id="KW-1185">Reference proteome</keyword>
<keyword evidence="2 6" id="KW-0812">Transmembrane</keyword>
<accession>A0ABP0DP33</accession>
<dbReference type="SUPFAM" id="SSF103473">
    <property type="entry name" value="MFS general substrate transporter"/>
    <property type="match status" value="1"/>
</dbReference>
<name>A0ABP0DP33_9PEZI</name>
<feature type="compositionally biased region" description="Polar residues" evidence="5">
    <location>
        <begin position="84"/>
        <end position="102"/>
    </location>
</feature>
<protein>
    <recommendedName>
        <fullName evidence="7">Major facilitator superfamily (MFS) profile domain-containing protein</fullName>
    </recommendedName>
</protein>
<feature type="transmembrane region" description="Helical" evidence="6">
    <location>
        <begin position="1016"/>
        <end position="1037"/>
    </location>
</feature>
<feature type="transmembrane region" description="Helical" evidence="6">
    <location>
        <begin position="587"/>
        <end position="605"/>
    </location>
</feature>
<evidence type="ECO:0000256" key="4">
    <source>
        <dbReference type="ARBA" id="ARBA00023136"/>
    </source>
</evidence>